<dbReference type="AlphaFoldDB" id="A0A819C0L7"/>
<dbReference type="EMBL" id="CAJOAZ010001333">
    <property type="protein sequence ID" value="CAF3800170.1"/>
    <property type="molecule type" value="Genomic_DNA"/>
</dbReference>
<gene>
    <name evidence="2" type="ORF">OXD698_LOCUS18205</name>
</gene>
<evidence type="ECO:0000313" key="2">
    <source>
        <dbReference type="EMBL" id="CAF3800170.1"/>
    </source>
</evidence>
<comment type="caution">
    <text evidence="2">The sequence shown here is derived from an EMBL/GenBank/DDBJ whole genome shotgun (WGS) entry which is preliminary data.</text>
</comment>
<accession>A0A819C0L7</accession>
<dbReference type="Proteomes" id="UP000663844">
    <property type="component" value="Unassembled WGS sequence"/>
</dbReference>
<keyword evidence="1" id="KW-0175">Coiled coil</keyword>
<proteinExistence type="predicted"/>
<feature type="coiled-coil region" evidence="1">
    <location>
        <begin position="20"/>
        <end position="47"/>
    </location>
</feature>
<evidence type="ECO:0000313" key="3">
    <source>
        <dbReference type="Proteomes" id="UP000663844"/>
    </source>
</evidence>
<protein>
    <submittedName>
        <fullName evidence="2">Uncharacterized protein</fullName>
    </submittedName>
</protein>
<organism evidence="2 3">
    <name type="scientific">Adineta steineri</name>
    <dbReference type="NCBI Taxonomy" id="433720"/>
    <lineage>
        <taxon>Eukaryota</taxon>
        <taxon>Metazoa</taxon>
        <taxon>Spiralia</taxon>
        <taxon>Gnathifera</taxon>
        <taxon>Rotifera</taxon>
        <taxon>Eurotatoria</taxon>
        <taxon>Bdelloidea</taxon>
        <taxon>Adinetida</taxon>
        <taxon>Adinetidae</taxon>
        <taxon>Adineta</taxon>
    </lineage>
</organism>
<evidence type="ECO:0000256" key="1">
    <source>
        <dbReference type="SAM" id="Coils"/>
    </source>
</evidence>
<reference evidence="2" key="1">
    <citation type="submission" date="2021-02" db="EMBL/GenBank/DDBJ databases">
        <authorList>
            <person name="Nowell W R."/>
        </authorList>
    </citation>
    <scope>NUCLEOTIDE SEQUENCE</scope>
</reference>
<sequence length="161" mass="18599">MVQSSITIDQQGLLSDGKALKSIENTINDLNKNLVKMSNALRQMASTTRAGSQNLNHYRDANNQETFVTTVDYCGRNFLDIIGTDFSRRYLARPPLDSERFARLNEDVRIKYRLVSHLCGDFFKYHLGPKLSDFVIEERHRDEVKTLRKQVKLPSVHLELQ</sequence>
<name>A0A819C0L7_9BILA</name>